<gene>
    <name evidence="2" type="ORF">LTR84_007409</name>
</gene>
<keyword evidence="3" id="KW-1185">Reference proteome</keyword>
<dbReference type="Proteomes" id="UP001358417">
    <property type="component" value="Unassembled WGS sequence"/>
</dbReference>
<feature type="compositionally biased region" description="Low complexity" evidence="1">
    <location>
        <begin position="434"/>
        <end position="443"/>
    </location>
</feature>
<dbReference type="GeneID" id="89975575"/>
<evidence type="ECO:0000256" key="1">
    <source>
        <dbReference type="SAM" id="MobiDB-lite"/>
    </source>
</evidence>
<comment type="caution">
    <text evidence="2">The sequence shown here is derived from an EMBL/GenBank/DDBJ whole genome shotgun (WGS) entry which is preliminary data.</text>
</comment>
<evidence type="ECO:0000313" key="3">
    <source>
        <dbReference type="Proteomes" id="UP001358417"/>
    </source>
</evidence>
<protein>
    <submittedName>
        <fullName evidence="2">Uncharacterized protein</fullName>
    </submittedName>
</protein>
<feature type="compositionally biased region" description="Polar residues" evidence="1">
    <location>
        <begin position="218"/>
        <end position="230"/>
    </location>
</feature>
<name>A0AAV9N1F8_9EURO</name>
<reference evidence="2 3" key="1">
    <citation type="submission" date="2023-08" db="EMBL/GenBank/DDBJ databases">
        <title>Black Yeasts Isolated from many extreme environments.</title>
        <authorList>
            <person name="Coleine C."/>
            <person name="Stajich J.E."/>
            <person name="Selbmann L."/>
        </authorList>
    </citation>
    <scope>NUCLEOTIDE SEQUENCE [LARGE SCALE GENOMIC DNA]</scope>
    <source>
        <strain evidence="2 3">CCFEE 5792</strain>
    </source>
</reference>
<feature type="region of interest" description="Disordered" evidence="1">
    <location>
        <begin position="390"/>
        <end position="415"/>
    </location>
</feature>
<sequence>MEPRPRASLAKLDTEMAPLQGLSPFRLTHCMNEGQMTPPASPSLPQARHGPKLQLSNLFRRSKSIISKPVGYHDRPRTTTIRPSVVEMKAPFPLLLPDCPSVTETSPSIPNASPGLRRTSTSYYDLRAFAQRQANSRPGTPLLPSPISRGPDEPSRRYFNLHNHCKWRDSLADTDSINSEEILTYYCDDIPTHKQPTSGYRRDSWASDDTQIDDEEQSTASESIPVTPSGQEYCETICSDESGWLANTTSHQERMRRFKTRLYQVVQQPWTSTFKGAGEDEVMIATVLVGPGKPKLVQIQRPPSSQASQEAEISQVVYEDMNNGELVLEQTMPSDIRPSTPIQRPLEISAFSPYDTPGQEDTSNQHISIDSCISTAAYAGSHVEDNCGKISPSSENLVPAPLSFPSRTRTSRSDSSIFSSTLQRLQELVDPFGASSASISTSEDSTRSRRRLKRSNSSRGHSQVQKHQIQNHHRDSQSWPIDDFPRPNKQSHLHRQNQQDLHSHRLLNSSLDISPTHRPATLTRLRKLHRLNRVLTAVTQAIDHFPSTPLNLSSPTVLELRPSNVPAQKYVDALKRIFPSTSTTLLESLAAWILIDLFFEGVRGGSPSSEAPNIRSRLNSGLSFRSTTLSSSRSFFSGCELHPHSNMPINHYHCRRESNPSGTVRSNNNTSIPNKAQRMLGINTPDVTSLRLSEHALQKRAESVSVSVAVVGQRLVEAVRGSAGWDEDVWRALRVLVGVIGAGGAVAGCGSEMLRGSRTRRGLGAPCLDELGADGHDHDAYSGRETRVRRMSANMEEHEHAEVMYHEVALDTEYTGEGGTRTSSTAIEKIDMEVGTQRVEAGGILAREQRLSPANGQGHGQRDSDLCVGGLNWL</sequence>
<feature type="region of interest" description="Disordered" evidence="1">
    <location>
        <begin position="196"/>
        <end position="230"/>
    </location>
</feature>
<proteinExistence type="predicted"/>
<accession>A0AAV9N1F8</accession>
<dbReference type="AlphaFoldDB" id="A0AAV9N1F8"/>
<evidence type="ECO:0000313" key="2">
    <source>
        <dbReference type="EMBL" id="KAK5046648.1"/>
    </source>
</evidence>
<feature type="compositionally biased region" description="Low complexity" evidence="1">
    <location>
        <begin position="403"/>
        <end position="415"/>
    </location>
</feature>
<feature type="region of interest" description="Disordered" evidence="1">
    <location>
        <begin position="434"/>
        <end position="501"/>
    </location>
</feature>
<organism evidence="2 3">
    <name type="scientific">Exophiala bonariae</name>
    <dbReference type="NCBI Taxonomy" id="1690606"/>
    <lineage>
        <taxon>Eukaryota</taxon>
        <taxon>Fungi</taxon>
        <taxon>Dikarya</taxon>
        <taxon>Ascomycota</taxon>
        <taxon>Pezizomycotina</taxon>
        <taxon>Eurotiomycetes</taxon>
        <taxon>Chaetothyriomycetidae</taxon>
        <taxon>Chaetothyriales</taxon>
        <taxon>Herpotrichiellaceae</taxon>
        <taxon>Exophiala</taxon>
    </lineage>
</organism>
<dbReference type="EMBL" id="JAVRRD010000029">
    <property type="protein sequence ID" value="KAK5046648.1"/>
    <property type="molecule type" value="Genomic_DNA"/>
</dbReference>
<dbReference type="RefSeq" id="XP_064702231.1">
    <property type="nucleotide sequence ID" value="XM_064850962.1"/>
</dbReference>
<feature type="region of interest" description="Disordered" evidence="1">
    <location>
        <begin position="133"/>
        <end position="154"/>
    </location>
</feature>